<organism evidence="6 7">
    <name type="scientific">Phreatobacter stygius</name>
    <dbReference type="NCBI Taxonomy" id="1940610"/>
    <lineage>
        <taxon>Bacteria</taxon>
        <taxon>Pseudomonadati</taxon>
        <taxon>Pseudomonadota</taxon>
        <taxon>Alphaproteobacteria</taxon>
        <taxon>Hyphomicrobiales</taxon>
        <taxon>Phreatobacteraceae</taxon>
        <taxon>Phreatobacter</taxon>
    </lineage>
</organism>
<dbReference type="KEGG" id="pstg:E8M01_34185"/>
<dbReference type="AlphaFoldDB" id="A0A4D7BNQ5"/>
<gene>
    <name evidence="6" type="ORF">E8M01_34185</name>
</gene>
<evidence type="ECO:0000256" key="2">
    <source>
        <dbReference type="ARBA" id="ARBA00022723"/>
    </source>
</evidence>
<dbReference type="InterPro" id="IPR011057">
    <property type="entry name" value="Mss4-like_sf"/>
</dbReference>
<dbReference type="Proteomes" id="UP000298781">
    <property type="component" value="Chromosome"/>
</dbReference>
<keyword evidence="4" id="KW-0456">Lyase</keyword>
<protein>
    <submittedName>
        <fullName evidence="6">GFA family protein</fullName>
    </submittedName>
</protein>
<evidence type="ECO:0000256" key="1">
    <source>
        <dbReference type="ARBA" id="ARBA00005495"/>
    </source>
</evidence>
<comment type="similarity">
    <text evidence="1">Belongs to the Gfa family.</text>
</comment>
<dbReference type="PANTHER" id="PTHR33337:SF40">
    <property type="entry name" value="CENP-V_GFA DOMAIN-CONTAINING PROTEIN-RELATED"/>
    <property type="match status" value="1"/>
</dbReference>
<dbReference type="InterPro" id="IPR006913">
    <property type="entry name" value="CENP-V/GFA"/>
</dbReference>
<evidence type="ECO:0000256" key="3">
    <source>
        <dbReference type="ARBA" id="ARBA00022833"/>
    </source>
</evidence>
<sequence>MERTASCSCGRLRIRTVGEPAKVSACHCLACRLRTGSAFGVAVFYNSDATEPSGASTIYRRQGESGHSLDFHFCPTCGSTVFWYPAFRPGLVAVAHGGFGADAPAGPSQAAYDEHRHDWVTIGLAPG</sequence>
<feature type="domain" description="CENP-V/GFA" evidence="5">
    <location>
        <begin position="3"/>
        <end position="113"/>
    </location>
</feature>
<keyword evidence="7" id="KW-1185">Reference proteome</keyword>
<dbReference type="SUPFAM" id="SSF51316">
    <property type="entry name" value="Mss4-like"/>
    <property type="match status" value="1"/>
</dbReference>
<evidence type="ECO:0000313" key="6">
    <source>
        <dbReference type="EMBL" id="QCI69567.1"/>
    </source>
</evidence>
<dbReference type="Pfam" id="PF04828">
    <property type="entry name" value="GFA"/>
    <property type="match status" value="1"/>
</dbReference>
<dbReference type="GO" id="GO:0046872">
    <property type="term" value="F:metal ion binding"/>
    <property type="evidence" value="ECO:0007669"/>
    <property type="project" value="UniProtKB-KW"/>
</dbReference>
<evidence type="ECO:0000313" key="7">
    <source>
        <dbReference type="Proteomes" id="UP000298781"/>
    </source>
</evidence>
<name>A0A4D7BNQ5_9HYPH</name>
<keyword evidence="3" id="KW-0862">Zinc</keyword>
<dbReference type="EMBL" id="CP039690">
    <property type="protein sequence ID" value="QCI69567.1"/>
    <property type="molecule type" value="Genomic_DNA"/>
</dbReference>
<keyword evidence="2" id="KW-0479">Metal-binding</keyword>
<accession>A0A4D7BNQ5</accession>
<reference evidence="6 7" key="1">
    <citation type="submission" date="2019-04" db="EMBL/GenBank/DDBJ databases">
        <title>Phreatobacter aquaticus sp. nov.</title>
        <authorList>
            <person name="Choi A."/>
        </authorList>
    </citation>
    <scope>NUCLEOTIDE SEQUENCE [LARGE SCALE GENOMIC DNA]</scope>
    <source>
        <strain evidence="6 7">KCTC 52518</strain>
    </source>
</reference>
<dbReference type="OrthoDB" id="7186766at2"/>
<dbReference type="PROSITE" id="PS51891">
    <property type="entry name" value="CENP_V_GFA"/>
    <property type="match status" value="1"/>
</dbReference>
<evidence type="ECO:0000259" key="5">
    <source>
        <dbReference type="PROSITE" id="PS51891"/>
    </source>
</evidence>
<dbReference type="PANTHER" id="PTHR33337">
    <property type="entry name" value="GFA DOMAIN-CONTAINING PROTEIN"/>
    <property type="match status" value="1"/>
</dbReference>
<dbReference type="GO" id="GO:0016846">
    <property type="term" value="F:carbon-sulfur lyase activity"/>
    <property type="evidence" value="ECO:0007669"/>
    <property type="project" value="InterPro"/>
</dbReference>
<proteinExistence type="inferred from homology"/>
<dbReference type="RefSeq" id="WP_136964970.1">
    <property type="nucleotide sequence ID" value="NZ_CP039690.1"/>
</dbReference>
<evidence type="ECO:0000256" key="4">
    <source>
        <dbReference type="ARBA" id="ARBA00023239"/>
    </source>
</evidence>
<dbReference type="Gene3D" id="3.90.1590.10">
    <property type="entry name" value="glutathione-dependent formaldehyde- activating enzyme (gfa)"/>
    <property type="match status" value="1"/>
</dbReference>